<feature type="non-terminal residue" evidence="1">
    <location>
        <position position="1"/>
    </location>
</feature>
<dbReference type="HOGENOM" id="CLU_180476_0_0_1"/>
<proteinExistence type="predicted"/>
<feature type="non-terminal residue" evidence="1">
    <location>
        <position position="75"/>
    </location>
</feature>
<accession>A0A0C9VF24</accession>
<reference evidence="1 2" key="1">
    <citation type="submission" date="2014-06" db="EMBL/GenBank/DDBJ databases">
        <title>Evolutionary Origins and Diversification of the Mycorrhizal Mutualists.</title>
        <authorList>
            <consortium name="DOE Joint Genome Institute"/>
            <consortium name="Mycorrhizal Genomics Consortium"/>
            <person name="Kohler A."/>
            <person name="Kuo A."/>
            <person name="Nagy L.G."/>
            <person name="Floudas D."/>
            <person name="Copeland A."/>
            <person name="Barry K.W."/>
            <person name="Cichocki N."/>
            <person name="Veneault-Fourrey C."/>
            <person name="LaButti K."/>
            <person name="Lindquist E.A."/>
            <person name="Lipzen A."/>
            <person name="Lundell T."/>
            <person name="Morin E."/>
            <person name="Murat C."/>
            <person name="Riley R."/>
            <person name="Ohm R."/>
            <person name="Sun H."/>
            <person name="Tunlid A."/>
            <person name="Henrissat B."/>
            <person name="Grigoriev I.V."/>
            <person name="Hibbett D.S."/>
            <person name="Martin F."/>
        </authorList>
    </citation>
    <scope>NUCLEOTIDE SEQUENCE [LARGE SCALE GENOMIC DNA]</scope>
    <source>
        <strain evidence="1 2">SS14</strain>
    </source>
</reference>
<gene>
    <name evidence="1" type="ORF">M422DRAFT_123591</name>
</gene>
<evidence type="ECO:0000313" key="2">
    <source>
        <dbReference type="Proteomes" id="UP000054279"/>
    </source>
</evidence>
<dbReference type="EMBL" id="KN837148">
    <property type="protein sequence ID" value="KIJ39972.1"/>
    <property type="molecule type" value="Genomic_DNA"/>
</dbReference>
<organism evidence="1 2">
    <name type="scientific">Sphaerobolus stellatus (strain SS14)</name>
    <dbReference type="NCBI Taxonomy" id="990650"/>
    <lineage>
        <taxon>Eukaryota</taxon>
        <taxon>Fungi</taxon>
        <taxon>Dikarya</taxon>
        <taxon>Basidiomycota</taxon>
        <taxon>Agaricomycotina</taxon>
        <taxon>Agaricomycetes</taxon>
        <taxon>Phallomycetidae</taxon>
        <taxon>Geastrales</taxon>
        <taxon>Sphaerobolaceae</taxon>
        <taxon>Sphaerobolus</taxon>
    </lineage>
</organism>
<name>A0A0C9VF24_SPHS4</name>
<dbReference type="AlphaFoldDB" id="A0A0C9VF24"/>
<evidence type="ECO:0000313" key="1">
    <source>
        <dbReference type="EMBL" id="KIJ39972.1"/>
    </source>
</evidence>
<protein>
    <submittedName>
        <fullName evidence="1">Uncharacterized protein</fullName>
    </submittedName>
</protein>
<sequence>PNRDGPNPNYYAASMLTIFKPWRTISDLKNDSDKWTDSFHNYKFTNKQQELMKYFNIKHECIDPIDDYYSKQKSN</sequence>
<dbReference type="Proteomes" id="UP000054279">
    <property type="component" value="Unassembled WGS sequence"/>
</dbReference>
<dbReference type="OrthoDB" id="3259294at2759"/>
<keyword evidence="2" id="KW-1185">Reference proteome</keyword>